<dbReference type="Pfam" id="PF00923">
    <property type="entry name" value="TAL_FSA"/>
    <property type="match status" value="1"/>
</dbReference>
<name>A0A174YR67_9FIRM</name>
<organism evidence="10 11">
    <name type="scientific">[Ruminococcus] torques</name>
    <dbReference type="NCBI Taxonomy" id="33039"/>
    <lineage>
        <taxon>Bacteria</taxon>
        <taxon>Bacillati</taxon>
        <taxon>Bacillota</taxon>
        <taxon>Clostridia</taxon>
        <taxon>Lachnospirales</taxon>
        <taxon>Lachnospiraceae</taxon>
        <taxon>Mediterraneibacter</taxon>
    </lineage>
</organism>
<evidence type="ECO:0000256" key="2">
    <source>
        <dbReference type="ARBA" id="ARBA00004857"/>
    </source>
</evidence>
<dbReference type="UniPathway" id="UPA00115">
    <property type="reaction ID" value="UER00414"/>
</dbReference>
<dbReference type="InterPro" id="IPR013785">
    <property type="entry name" value="Aldolase_TIM"/>
</dbReference>
<comment type="function">
    <text evidence="9">Transaldolase is important for the balance of metabolites in the pentose-phosphate pathway.</text>
</comment>
<evidence type="ECO:0000313" key="11">
    <source>
        <dbReference type="Proteomes" id="UP000078383"/>
    </source>
</evidence>
<dbReference type="GO" id="GO:0005975">
    <property type="term" value="P:carbohydrate metabolic process"/>
    <property type="evidence" value="ECO:0007669"/>
    <property type="project" value="InterPro"/>
</dbReference>
<dbReference type="OrthoDB" id="9807051at2"/>
<dbReference type="PANTHER" id="PTHR10683">
    <property type="entry name" value="TRANSALDOLASE"/>
    <property type="match status" value="1"/>
</dbReference>
<sequence length="217" mass="23171">MKFFIDTANVEDIKKANDMGVICGVTTNPSLIAKEGRVFEEVIAEIASIVDGPISGEVKATTTDAEGMIAEGREIAKIHPNMVVKIPMTVEGLKAVKVLTAEGIKTNVTLIFTANQALLAARAGATYVSPFLGRLDDISTKGVDLIAEIVEMFEVAGIETEIIAASVRNPIHVTECALAGADIATVPYKVIEQMTHHPLTDAGIEKFKKDYIAVFGE</sequence>
<comment type="catalytic activity">
    <reaction evidence="8 9">
        <text>D-sedoheptulose 7-phosphate + D-glyceraldehyde 3-phosphate = D-erythrose 4-phosphate + beta-D-fructose 6-phosphate</text>
        <dbReference type="Rhea" id="RHEA:17053"/>
        <dbReference type="ChEBI" id="CHEBI:16897"/>
        <dbReference type="ChEBI" id="CHEBI:57483"/>
        <dbReference type="ChEBI" id="CHEBI:57634"/>
        <dbReference type="ChEBI" id="CHEBI:59776"/>
        <dbReference type="EC" id="2.2.1.2"/>
    </reaction>
</comment>
<protein>
    <recommendedName>
        <fullName evidence="9">Probable transaldolase</fullName>
        <ecNumber evidence="9">2.2.1.2</ecNumber>
    </recommendedName>
</protein>
<dbReference type="InterPro" id="IPR004731">
    <property type="entry name" value="Transaldolase_3B/F6P_aldolase"/>
</dbReference>
<evidence type="ECO:0000256" key="8">
    <source>
        <dbReference type="ARBA" id="ARBA00048810"/>
    </source>
</evidence>
<evidence type="ECO:0000256" key="3">
    <source>
        <dbReference type="ARBA" id="ARBA00005740"/>
    </source>
</evidence>
<evidence type="ECO:0000256" key="9">
    <source>
        <dbReference type="HAMAP-Rule" id="MF_00494"/>
    </source>
</evidence>
<evidence type="ECO:0000256" key="7">
    <source>
        <dbReference type="ARBA" id="ARBA00023270"/>
    </source>
</evidence>
<keyword evidence="7 9" id="KW-0704">Schiff base</keyword>
<dbReference type="EMBL" id="CZBX01000003">
    <property type="protein sequence ID" value="CUQ83564.1"/>
    <property type="molecule type" value="Genomic_DNA"/>
</dbReference>
<evidence type="ECO:0000256" key="6">
    <source>
        <dbReference type="ARBA" id="ARBA00023126"/>
    </source>
</evidence>
<dbReference type="NCBIfam" id="TIGR00875">
    <property type="entry name" value="fsa_talC_mipB"/>
    <property type="match status" value="1"/>
</dbReference>
<comment type="subcellular location">
    <subcellularLocation>
        <location evidence="1 9">Cytoplasm</location>
    </subcellularLocation>
</comment>
<reference evidence="10 11" key="1">
    <citation type="submission" date="2015-09" db="EMBL/GenBank/DDBJ databases">
        <authorList>
            <consortium name="Pathogen Informatics"/>
        </authorList>
    </citation>
    <scope>NUCLEOTIDE SEQUENCE [LARGE SCALE GENOMIC DNA]</scope>
    <source>
        <strain evidence="10 11">2789STDY5834889</strain>
    </source>
</reference>
<dbReference type="PROSITE" id="PS00958">
    <property type="entry name" value="TRANSALDOLASE_2"/>
    <property type="match status" value="1"/>
</dbReference>
<proteinExistence type="inferred from homology"/>
<dbReference type="AlphaFoldDB" id="A0A174YR67"/>
<dbReference type="HAMAP" id="MF_00494">
    <property type="entry name" value="Transaldolase_3b"/>
    <property type="match status" value="1"/>
</dbReference>
<dbReference type="InterPro" id="IPR022999">
    <property type="entry name" value="Transaldolase_3B"/>
</dbReference>
<dbReference type="RefSeq" id="WP_015527644.1">
    <property type="nucleotide sequence ID" value="NZ_CACRUQ010000011.1"/>
</dbReference>
<dbReference type="EC" id="2.2.1.2" evidence="9"/>
<dbReference type="PANTHER" id="PTHR10683:SF36">
    <property type="entry name" value="TRANSALDOLASE"/>
    <property type="match status" value="1"/>
</dbReference>
<comment type="similarity">
    <text evidence="3 9">Belongs to the transaldolase family. Type 3B subfamily.</text>
</comment>
<dbReference type="CDD" id="cd00956">
    <property type="entry name" value="Transaldolase_FSA"/>
    <property type="match status" value="1"/>
</dbReference>
<dbReference type="Proteomes" id="UP000078383">
    <property type="component" value="Unassembled WGS sequence"/>
</dbReference>
<gene>
    <name evidence="9 10" type="primary">tal</name>
    <name evidence="10" type="ORF">ERS852502_00727</name>
</gene>
<dbReference type="InterPro" id="IPR033919">
    <property type="entry name" value="TSA/FSA_arc/bac"/>
</dbReference>
<dbReference type="FunFam" id="3.20.20.70:FF:000018">
    <property type="entry name" value="Probable transaldolase"/>
    <property type="match status" value="1"/>
</dbReference>
<keyword evidence="6 9" id="KW-0570">Pentose shunt</keyword>
<dbReference type="GO" id="GO:0006098">
    <property type="term" value="P:pentose-phosphate shunt"/>
    <property type="evidence" value="ECO:0007669"/>
    <property type="project" value="UniProtKB-UniRule"/>
</dbReference>
<evidence type="ECO:0000313" key="10">
    <source>
        <dbReference type="EMBL" id="CUQ83564.1"/>
    </source>
</evidence>
<dbReference type="InterPro" id="IPR018225">
    <property type="entry name" value="Transaldolase_AS"/>
</dbReference>
<evidence type="ECO:0000256" key="1">
    <source>
        <dbReference type="ARBA" id="ARBA00004496"/>
    </source>
</evidence>
<evidence type="ECO:0000256" key="4">
    <source>
        <dbReference type="ARBA" id="ARBA00022490"/>
    </source>
</evidence>
<dbReference type="PROSITE" id="PS01054">
    <property type="entry name" value="TRANSALDOLASE_1"/>
    <property type="match status" value="1"/>
</dbReference>
<comment type="pathway">
    <text evidence="2 9">Carbohydrate degradation; pentose phosphate pathway; D-glyceraldehyde 3-phosphate and beta-D-fructose 6-phosphate from D-ribose 5-phosphate and D-xylulose 5-phosphate (non-oxidative stage): step 2/3.</text>
</comment>
<dbReference type="GeneID" id="303258265"/>
<dbReference type="Gene3D" id="3.20.20.70">
    <property type="entry name" value="Aldolase class I"/>
    <property type="match status" value="1"/>
</dbReference>
<keyword evidence="4 9" id="KW-0963">Cytoplasm</keyword>
<dbReference type="SUPFAM" id="SSF51569">
    <property type="entry name" value="Aldolase"/>
    <property type="match status" value="1"/>
</dbReference>
<evidence type="ECO:0000256" key="5">
    <source>
        <dbReference type="ARBA" id="ARBA00022679"/>
    </source>
</evidence>
<dbReference type="GO" id="GO:0016832">
    <property type="term" value="F:aldehyde-lyase activity"/>
    <property type="evidence" value="ECO:0007669"/>
    <property type="project" value="InterPro"/>
</dbReference>
<feature type="active site" description="Schiff-base intermediate with substrate" evidence="9">
    <location>
        <position position="85"/>
    </location>
</feature>
<dbReference type="GO" id="GO:0005737">
    <property type="term" value="C:cytoplasm"/>
    <property type="evidence" value="ECO:0007669"/>
    <property type="project" value="UniProtKB-SubCell"/>
</dbReference>
<keyword evidence="5 9" id="KW-0808">Transferase</keyword>
<accession>A0A174YR67</accession>
<dbReference type="InterPro" id="IPR001585">
    <property type="entry name" value="TAL/FSA"/>
</dbReference>
<dbReference type="GO" id="GO:0004801">
    <property type="term" value="F:transaldolase activity"/>
    <property type="evidence" value="ECO:0007669"/>
    <property type="project" value="UniProtKB-UniRule"/>
</dbReference>